<dbReference type="EMBL" id="VUMN01000001">
    <property type="protein sequence ID" value="MSS57544.1"/>
    <property type="molecule type" value="Genomic_DNA"/>
</dbReference>
<organism evidence="1 2">
    <name type="scientific">Stecheria intestinalis</name>
    <dbReference type="NCBI Taxonomy" id="2606630"/>
    <lineage>
        <taxon>Bacteria</taxon>
        <taxon>Bacillati</taxon>
        <taxon>Bacillota</taxon>
        <taxon>Erysipelotrichia</taxon>
        <taxon>Erysipelotrichales</taxon>
        <taxon>Erysipelotrichaceae</taxon>
        <taxon>Stecheria</taxon>
    </lineage>
</organism>
<sequence length="432" mass="48306">MGTFSFEPCEDGIRLTAWSGPETELEIPETIDGKKVRVLGTMMFFEKGSHLTRLWLPDSIRIIEADALEGCADLEDLILNEGLISLGREFAGMCSLKEVRIPASVSMIDEVSSLDFRLQFEPGGSYWTDGFGIYHKTAEGIVFAGIQPGDERITYAIQEGTVKTERRALDRRNNLQSLNLPATLKEIAPGSLFATGDGFAKRRGIRDFSIAAGNSFFAVQDSMLYQKNEAGKTLLAYTGEEKEITLDDSFEAIERLSFFRAPVHQVIFPEARIRIAENAFLDCELEEAVFPGFHILFPKHHEMLRQELLACFGRNGTLFDWNRYDRAMKVSFLSAERVRLLSARLRWPEGLSETFRASFFQLLSEKLEEACALADEADDSDSILRLAECGLITRENLDDCLQHMISGNPGPSAALLAWSASHLPSDSDDFSL</sequence>
<dbReference type="Gene3D" id="3.80.10.10">
    <property type="entry name" value="Ribonuclease Inhibitor"/>
    <property type="match status" value="2"/>
</dbReference>
<dbReference type="AlphaFoldDB" id="A0A7X2TEE5"/>
<dbReference type="RefSeq" id="WP_154502303.1">
    <property type="nucleotide sequence ID" value="NZ_VUMN01000001.1"/>
</dbReference>
<comment type="caution">
    <text evidence="1">The sequence shown here is derived from an EMBL/GenBank/DDBJ whole genome shotgun (WGS) entry which is preliminary data.</text>
</comment>
<accession>A0A7X2TEE5</accession>
<proteinExistence type="predicted"/>
<dbReference type="Proteomes" id="UP000461880">
    <property type="component" value="Unassembled WGS sequence"/>
</dbReference>
<dbReference type="InterPro" id="IPR032675">
    <property type="entry name" value="LRR_dom_sf"/>
</dbReference>
<dbReference type="Pfam" id="PF13306">
    <property type="entry name" value="LRR_5"/>
    <property type="match status" value="2"/>
</dbReference>
<name>A0A7X2TEE5_9FIRM</name>
<protein>
    <submittedName>
        <fullName evidence="1">Leucine-rich repeat protein</fullName>
    </submittedName>
</protein>
<gene>
    <name evidence="1" type="ORF">FYJ51_01285</name>
</gene>
<reference evidence="1 2" key="1">
    <citation type="submission" date="2019-08" db="EMBL/GenBank/DDBJ databases">
        <title>In-depth cultivation of the pig gut microbiome towards novel bacterial diversity and tailored functional studies.</title>
        <authorList>
            <person name="Wylensek D."/>
            <person name="Hitch T.C.A."/>
            <person name="Clavel T."/>
        </authorList>
    </citation>
    <scope>NUCLEOTIDE SEQUENCE [LARGE SCALE GENOMIC DNA]</scope>
    <source>
        <strain evidence="1 2">Oil+RF-744-GAM-WT-6</strain>
    </source>
</reference>
<evidence type="ECO:0000313" key="2">
    <source>
        <dbReference type="Proteomes" id="UP000461880"/>
    </source>
</evidence>
<keyword evidence="2" id="KW-1185">Reference proteome</keyword>
<evidence type="ECO:0000313" key="1">
    <source>
        <dbReference type="EMBL" id="MSS57544.1"/>
    </source>
</evidence>
<dbReference type="InterPro" id="IPR026906">
    <property type="entry name" value="LRR_5"/>
</dbReference>